<keyword evidence="2" id="KW-1185">Reference proteome</keyword>
<sequence length="115" mass="12732">MKSSKGLSSNRLCTVRIRASIVSQSLEMMYHGRPAKARTHLAKVHQRKAWKVSSPCEHRTQSILMGTPCRCKFFAARIAPLHALYANSWTVGATRALPGIGIDRRASRLDKLSGS</sequence>
<proteinExistence type="predicted"/>
<gene>
    <name evidence="1" type="ORF">Salat_1668300</name>
</gene>
<comment type="caution">
    <text evidence="1">The sequence shown here is derived from an EMBL/GenBank/DDBJ whole genome shotgun (WGS) entry which is preliminary data.</text>
</comment>
<evidence type="ECO:0000313" key="2">
    <source>
        <dbReference type="Proteomes" id="UP001293254"/>
    </source>
</evidence>
<dbReference type="Proteomes" id="UP001293254">
    <property type="component" value="Unassembled WGS sequence"/>
</dbReference>
<dbReference type="EMBL" id="JACGWO010000006">
    <property type="protein sequence ID" value="KAK4424747.1"/>
    <property type="molecule type" value="Genomic_DNA"/>
</dbReference>
<protein>
    <submittedName>
        <fullName evidence="1">Uncharacterized protein</fullName>
    </submittedName>
</protein>
<dbReference type="AlphaFoldDB" id="A0AAE1Y793"/>
<accession>A0AAE1Y793</accession>
<reference evidence="1" key="2">
    <citation type="journal article" date="2024" name="Plant">
        <title>Genomic evolution and insights into agronomic trait innovations of Sesamum species.</title>
        <authorList>
            <person name="Miao H."/>
            <person name="Wang L."/>
            <person name="Qu L."/>
            <person name="Liu H."/>
            <person name="Sun Y."/>
            <person name="Le M."/>
            <person name="Wang Q."/>
            <person name="Wei S."/>
            <person name="Zheng Y."/>
            <person name="Lin W."/>
            <person name="Duan Y."/>
            <person name="Cao H."/>
            <person name="Xiong S."/>
            <person name="Wang X."/>
            <person name="Wei L."/>
            <person name="Li C."/>
            <person name="Ma Q."/>
            <person name="Ju M."/>
            <person name="Zhao R."/>
            <person name="Li G."/>
            <person name="Mu C."/>
            <person name="Tian Q."/>
            <person name="Mei H."/>
            <person name="Zhang T."/>
            <person name="Gao T."/>
            <person name="Zhang H."/>
        </authorList>
    </citation>
    <scope>NUCLEOTIDE SEQUENCE</scope>
    <source>
        <strain evidence="1">3651</strain>
    </source>
</reference>
<name>A0AAE1Y793_9LAMI</name>
<reference evidence="1" key="1">
    <citation type="submission" date="2020-06" db="EMBL/GenBank/DDBJ databases">
        <authorList>
            <person name="Li T."/>
            <person name="Hu X."/>
            <person name="Zhang T."/>
            <person name="Song X."/>
            <person name="Zhang H."/>
            <person name="Dai N."/>
            <person name="Sheng W."/>
            <person name="Hou X."/>
            <person name="Wei L."/>
        </authorList>
    </citation>
    <scope>NUCLEOTIDE SEQUENCE</scope>
    <source>
        <strain evidence="1">3651</strain>
        <tissue evidence="1">Leaf</tissue>
    </source>
</reference>
<evidence type="ECO:0000313" key="1">
    <source>
        <dbReference type="EMBL" id="KAK4424747.1"/>
    </source>
</evidence>
<organism evidence="1 2">
    <name type="scientific">Sesamum alatum</name>
    <dbReference type="NCBI Taxonomy" id="300844"/>
    <lineage>
        <taxon>Eukaryota</taxon>
        <taxon>Viridiplantae</taxon>
        <taxon>Streptophyta</taxon>
        <taxon>Embryophyta</taxon>
        <taxon>Tracheophyta</taxon>
        <taxon>Spermatophyta</taxon>
        <taxon>Magnoliopsida</taxon>
        <taxon>eudicotyledons</taxon>
        <taxon>Gunneridae</taxon>
        <taxon>Pentapetalae</taxon>
        <taxon>asterids</taxon>
        <taxon>lamiids</taxon>
        <taxon>Lamiales</taxon>
        <taxon>Pedaliaceae</taxon>
        <taxon>Sesamum</taxon>
    </lineage>
</organism>